<name>A0A255YWV1_9FLAO</name>
<accession>A0A255YWV1</accession>
<dbReference type="InterPro" id="IPR031345">
    <property type="entry name" value="T9SS_Plug_N"/>
</dbReference>
<protein>
    <recommendedName>
        <fullName evidence="2">Type 9 secretion system plug protein N-terminal domain-containing protein</fullName>
    </recommendedName>
</protein>
<dbReference type="Pfam" id="PF17116">
    <property type="entry name" value="T9SS_plug_1st"/>
    <property type="match status" value="1"/>
</dbReference>
<dbReference type="EMBL" id="NOXV01000301">
    <property type="protein sequence ID" value="OYQ33135.1"/>
    <property type="molecule type" value="Genomic_DNA"/>
</dbReference>
<feature type="chain" id="PRO_5012807136" description="Type 9 secretion system plug protein N-terminal domain-containing protein" evidence="1">
    <location>
        <begin position="19"/>
        <end position="113"/>
    </location>
</feature>
<sequence>MHLTTLKILLFFMPLYIAAQVQQEIAPPYNIKTVSFLQNNENIYPFIRLGDPFTFAFDDLYGNEANYYYTIIHCNYDWTPSQLLTRNDYVEGFDNQRIQTYDNSFNTLQIYSR</sequence>
<reference evidence="3 4" key="1">
    <citation type="submission" date="2017-07" db="EMBL/GenBank/DDBJ databases">
        <title>Flavobacterium cyanobacteriorum sp. nov., isolated from cyanobacterial aggregates in a eutrophic lake.</title>
        <authorList>
            <person name="Cai H."/>
        </authorList>
    </citation>
    <scope>NUCLEOTIDE SEQUENCE [LARGE SCALE GENOMIC DNA]</scope>
    <source>
        <strain evidence="3 4">TH021</strain>
    </source>
</reference>
<keyword evidence="4" id="KW-1185">Reference proteome</keyword>
<organism evidence="3 4">
    <name type="scientific">Flavobacterium cyanobacteriorum</name>
    <dbReference type="NCBI Taxonomy" id="2022802"/>
    <lineage>
        <taxon>Bacteria</taxon>
        <taxon>Pseudomonadati</taxon>
        <taxon>Bacteroidota</taxon>
        <taxon>Flavobacteriia</taxon>
        <taxon>Flavobacteriales</taxon>
        <taxon>Flavobacteriaceae</taxon>
        <taxon>Flavobacterium</taxon>
    </lineage>
</organism>
<keyword evidence="1" id="KW-0732">Signal</keyword>
<dbReference type="OrthoDB" id="1522602at2"/>
<dbReference type="AlphaFoldDB" id="A0A255YWV1"/>
<dbReference type="Proteomes" id="UP000216605">
    <property type="component" value="Unassembled WGS sequence"/>
</dbReference>
<evidence type="ECO:0000313" key="4">
    <source>
        <dbReference type="Proteomes" id="UP000216605"/>
    </source>
</evidence>
<proteinExistence type="predicted"/>
<evidence type="ECO:0000256" key="1">
    <source>
        <dbReference type="SAM" id="SignalP"/>
    </source>
</evidence>
<feature type="signal peptide" evidence="1">
    <location>
        <begin position="1"/>
        <end position="18"/>
    </location>
</feature>
<evidence type="ECO:0000313" key="3">
    <source>
        <dbReference type="EMBL" id="OYQ33135.1"/>
    </source>
</evidence>
<gene>
    <name evidence="3" type="ORF">CHU92_13415</name>
</gene>
<feature type="domain" description="Type 9 secretion system plug protein N-terminal" evidence="2">
    <location>
        <begin position="31"/>
        <end position="112"/>
    </location>
</feature>
<evidence type="ECO:0000259" key="2">
    <source>
        <dbReference type="Pfam" id="PF17116"/>
    </source>
</evidence>
<comment type="caution">
    <text evidence="3">The sequence shown here is derived from an EMBL/GenBank/DDBJ whole genome shotgun (WGS) entry which is preliminary data.</text>
</comment>